<keyword evidence="1" id="KW-0812">Transmembrane</keyword>
<reference evidence="2" key="2">
    <citation type="submission" date="2017-11" db="EMBL/GenBank/DDBJ databases">
        <title>Coralsnake Venomics: Analyses of Venom Gland Transcriptomes and Proteomes of Six Brazilian Taxa.</title>
        <authorList>
            <person name="Aird S.D."/>
            <person name="Jorge da Silva N."/>
            <person name="Qiu L."/>
            <person name="Villar-Briones A."/>
            <person name="Aparecida-Saddi V."/>
            <person name="Campos-Telles M.P."/>
            <person name="Grau M."/>
            <person name="Mikheyev A.S."/>
        </authorList>
    </citation>
    <scope>NUCLEOTIDE SEQUENCE</scope>
    <source>
        <tissue evidence="2">Venom_gland</tissue>
    </source>
</reference>
<sequence length="144" mass="16449">MWIHRVLEVQHPTSDALFYLFSFLSLSAEWILGNSLCGFSATLVSAYVKKKLWTLYVFDFPLMATQICFAVEGKLLSITKIPQDKSNLGISKNDFQMIEAKKKALVKGRLSTEYIPNLFKVLFLDFASNIRMQNIFNALFLEPA</sequence>
<feature type="transmembrane region" description="Helical" evidence="1">
    <location>
        <begin position="20"/>
        <end position="48"/>
    </location>
</feature>
<reference evidence="2" key="1">
    <citation type="submission" date="2017-07" db="EMBL/GenBank/DDBJ databases">
        <authorList>
            <person name="Mikheyev A."/>
            <person name="Grau M."/>
        </authorList>
    </citation>
    <scope>NUCLEOTIDE SEQUENCE</scope>
    <source>
        <tissue evidence="2">Venom_gland</tissue>
    </source>
</reference>
<keyword evidence="1" id="KW-1133">Transmembrane helix</keyword>
<proteinExistence type="predicted"/>
<dbReference type="EMBL" id="IACK01134391">
    <property type="protein sequence ID" value="LAA89075.1"/>
    <property type="molecule type" value="Transcribed_RNA"/>
</dbReference>
<organism evidence="2">
    <name type="scientific">Micrurus lemniscatus lemniscatus</name>
    <dbReference type="NCBI Taxonomy" id="129467"/>
    <lineage>
        <taxon>Eukaryota</taxon>
        <taxon>Metazoa</taxon>
        <taxon>Chordata</taxon>
        <taxon>Craniata</taxon>
        <taxon>Vertebrata</taxon>
        <taxon>Euteleostomi</taxon>
        <taxon>Lepidosauria</taxon>
        <taxon>Squamata</taxon>
        <taxon>Bifurcata</taxon>
        <taxon>Unidentata</taxon>
        <taxon>Episquamata</taxon>
        <taxon>Toxicofera</taxon>
        <taxon>Serpentes</taxon>
        <taxon>Colubroidea</taxon>
        <taxon>Elapidae</taxon>
        <taxon>Elapinae</taxon>
        <taxon>Micrurus</taxon>
    </lineage>
</organism>
<evidence type="ECO:0000313" key="2">
    <source>
        <dbReference type="EMBL" id="LAA89075.1"/>
    </source>
</evidence>
<evidence type="ECO:0000256" key="1">
    <source>
        <dbReference type="SAM" id="Phobius"/>
    </source>
</evidence>
<protein>
    <submittedName>
        <fullName evidence="2">Uncharacterized protein</fullName>
    </submittedName>
</protein>
<dbReference type="AlphaFoldDB" id="A0A2D4IXW9"/>
<accession>A0A2D4IXW9</accession>
<keyword evidence="1" id="KW-0472">Membrane</keyword>
<name>A0A2D4IXW9_MICLE</name>